<evidence type="ECO:0000313" key="2">
    <source>
        <dbReference type="EMBL" id="MBC3449056.1"/>
    </source>
</evidence>
<feature type="compositionally biased region" description="Basic and acidic residues" evidence="1">
    <location>
        <begin position="142"/>
        <end position="151"/>
    </location>
</feature>
<name>A0A923GEE3_9PSED</name>
<gene>
    <name evidence="2" type="ORF">HU751_25060</name>
</gene>
<protein>
    <submittedName>
        <fullName evidence="2">Uncharacterized protein</fullName>
    </submittedName>
</protein>
<dbReference type="RefSeq" id="WP_186735536.1">
    <property type="nucleotide sequence ID" value="NZ_JABWRJ020000005.1"/>
</dbReference>
<dbReference type="AlphaFoldDB" id="A0A923GEE3"/>
<reference evidence="2" key="2">
    <citation type="submission" date="2020-07" db="EMBL/GenBank/DDBJ databases">
        <authorList>
            <person name="Lood C."/>
            <person name="Girard L."/>
        </authorList>
    </citation>
    <scope>NUCLEOTIDE SEQUENCE</scope>
    <source>
        <strain evidence="2">BW13M1</strain>
    </source>
</reference>
<sequence>MFITANGLGWQAVQQQQRTGNDQSAASLVPFQQVIASGKASAQQDSQGSTSEQQAEDNRKEAFAKLMVMLQNPDAAKREQVSVGKQEGTGALQEFRDYMAKSPAEKIKEKLLAELGLTEEEYDALPPERKMIIDQQIAQRMQEEAEMKTQAKLEQQAQRAQGSLTSADDRDIERKYTAEL</sequence>
<feature type="compositionally biased region" description="Polar residues" evidence="1">
    <location>
        <begin position="152"/>
        <end position="166"/>
    </location>
</feature>
<comment type="caution">
    <text evidence="2">The sequence shown here is derived from an EMBL/GenBank/DDBJ whole genome shotgun (WGS) entry which is preliminary data.</text>
</comment>
<feature type="compositionally biased region" description="Basic and acidic residues" evidence="1">
    <location>
        <begin position="167"/>
        <end position="180"/>
    </location>
</feature>
<feature type="region of interest" description="Disordered" evidence="1">
    <location>
        <begin position="37"/>
        <end position="60"/>
    </location>
</feature>
<accession>A0A923GEE3</accession>
<organism evidence="2">
    <name type="scientific">Pseudomonas peradeniyensis</name>
    <dbReference type="NCBI Taxonomy" id="2745488"/>
    <lineage>
        <taxon>Bacteria</taxon>
        <taxon>Pseudomonadati</taxon>
        <taxon>Pseudomonadota</taxon>
        <taxon>Gammaproteobacteria</taxon>
        <taxon>Pseudomonadales</taxon>
        <taxon>Pseudomonadaceae</taxon>
        <taxon>Pseudomonas</taxon>
    </lineage>
</organism>
<feature type="compositionally biased region" description="Polar residues" evidence="1">
    <location>
        <begin position="40"/>
        <end position="53"/>
    </location>
</feature>
<feature type="region of interest" description="Disordered" evidence="1">
    <location>
        <begin position="142"/>
        <end position="180"/>
    </location>
</feature>
<proteinExistence type="predicted"/>
<dbReference type="EMBL" id="JABWRJ010000054">
    <property type="protein sequence ID" value="MBC3449056.1"/>
    <property type="molecule type" value="Genomic_DNA"/>
</dbReference>
<evidence type="ECO:0000256" key="1">
    <source>
        <dbReference type="SAM" id="MobiDB-lite"/>
    </source>
</evidence>
<reference evidence="2" key="1">
    <citation type="journal article" date="2020" name="Microorganisms">
        <title>Reliable Identification of Environmental Pseudomonas Isolates Using the rpoD Gene.</title>
        <authorList>
            <consortium name="The Broad Institute Genome Sequencing Platform"/>
            <person name="Girard L."/>
            <person name="Lood C."/>
            <person name="Rokni-Zadeh H."/>
            <person name="van Noort V."/>
            <person name="Lavigne R."/>
            <person name="De Mot R."/>
        </authorList>
    </citation>
    <scope>NUCLEOTIDE SEQUENCE</scope>
    <source>
        <strain evidence="2">BW13M1</strain>
    </source>
</reference>